<dbReference type="EMBL" id="JAPDNS010000001">
    <property type="protein sequence ID" value="MCW3482369.1"/>
    <property type="molecule type" value="Genomic_DNA"/>
</dbReference>
<name>A0ABT3IEI5_9BACT</name>
<gene>
    <name evidence="1" type="ORF">OL497_00550</name>
</gene>
<proteinExistence type="predicted"/>
<accession>A0ABT3IEI5</accession>
<reference evidence="1 2" key="1">
    <citation type="submission" date="2022-10" db="EMBL/GenBank/DDBJ databases">
        <title>Chitinophaga nivalis PC15 sp. nov., isolated from Pyeongchang county, South Korea.</title>
        <authorList>
            <person name="Trinh H.N."/>
        </authorList>
    </citation>
    <scope>NUCLEOTIDE SEQUENCE [LARGE SCALE GENOMIC DNA]</scope>
    <source>
        <strain evidence="1 2">PC14</strain>
    </source>
</reference>
<keyword evidence="2" id="KW-1185">Reference proteome</keyword>
<sequence>MLKEIINKYEDFADALVLAMSFEIDVHSADSKGKVEIMIHCMNRERDYEWEKVKLIFEEVLSFRFIENRNTCSVVINTAMIRYEDNEIVFDFFPIILDADLKENTESDLIVKCRTIKYIVDPLSL</sequence>
<dbReference type="Proteomes" id="UP001207742">
    <property type="component" value="Unassembled WGS sequence"/>
</dbReference>
<evidence type="ECO:0000313" key="2">
    <source>
        <dbReference type="Proteomes" id="UP001207742"/>
    </source>
</evidence>
<evidence type="ECO:0000313" key="1">
    <source>
        <dbReference type="EMBL" id="MCW3482369.1"/>
    </source>
</evidence>
<protein>
    <submittedName>
        <fullName evidence="1">Uncharacterized protein</fullName>
    </submittedName>
</protein>
<organism evidence="1 2">
    <name type="scientific">Chitinophaga nivalis</name>
    <dbReference type="NCBI Taxonomy" id="2991709"/>
    <lineage>
        <taxon>Bacteria</taxon>
        <taxon>Pseudomonadati</taxon>
        <taxon>Bacteroidota</taxon>
        <taxon>Chitinophagia</taxon>
        <taxon>Chitinophagales</taxon>
        <taxon>Chitinophagaceae</taxon>
        <taxon>Chitinophaga</taxon>
    </lineage>
</organism>
<comment type="caution">
    <text evidence="1">The sequence shown here is derived from an EMBL/GenBank/DDBJ whole genome shotgun (WGS) entry which is preliminary data.</text>
</comment>
<dbReference type="RefSeq" id="WP_264726697.1">
    <property type="nucleotide sequence ID" value="NZ_JAPDNR010000001.1"/>
</dbReference>